<accession>A0A251VMB0</accession>
<proteinExistence type="predicted"/>
<evidence type="ECO:0000256" key="1">
    <source>
        <dbReference type="SAM" id="MobiDB-lite"/>
    </source>
</evidence>
<evidence type="ECO:0000259" key="2">
    <source>
        <dbReference type="Pfam" id="PF04195"/>
    </source>
</evidence>
<protein>
    <submittedName>
        <fullName evidence="3">Putative transposase (Putative), gypsy type</fullName>
    </submittedName>
</protein>
<evidence type="ECO:0000313" key="4">
    <source>
        <dbReference type="Proteomes" id="UP000215914"/>
    </source>
</evidence>
<reference evidence="4" key="1">
    <citation type="journal article" date="2017" name="Nature">
        <title>The sunflower genome provides insights into oil metabolism, flowering and Asterid evolution.</title>
        <authorList>
            <person name="Badouin H."/>
            <person name="Gouzy J."/>
            <person name="Grassa C.J."/>
            <person name="Murat F."/>
            <person name="Staton S.E."/>
            <person name="Cottret L."/>
            <person name="Lelandais-Briere C."/>
            <person name="Owens G.L."/>
            <person name="Carrere S."/>
            <person name="Mayjonade B."/>
            <person name="Legrand L."/>
            <person name="Gill N."/>
            <person name="Kane N.C."/>
            <person name="Bowers J.E."/>
            <person name="Hubner S."/>
            <person name="Bellec A."/>
            <person name="Berard A."/>
            <person name="Berges H."/>
            <person name="Blanchet N."/>
            <person name="Boniface M.C."/>
            <person name="Brunel D."/>
            <person name="Catrice O."/>
            <person name="Chaidir N."/>
            <person name="Claudel C."/>
            <person name="Donnadieu C."/>
            <person name="Faraut T."/>
            <person name="Fievet G."/>
            <person name="Helmstetter N."/>
            <person name="King M."/>
            <person name="Knapp S.J."/>
            <person name="Lai Z."/>
            <person name="Le Paslier M.C."/>
            <person name="Lippi Y."/>
            <person name="Lorenzon L."/>
            <person name="Mandel J.R."/>
            <person name="Marage G."/>
            <person name="Marchand G."/>
            <person name="Marquand E."/>
            <person name="Bret-Mestries E."/>
            <person name="Morien E."/>
            <person name="Nambeesan S."/>
            <person name="Nguyen T."/>
            <person name="Pegot-Espagnet P."/>
            <person name="Pouilly N."/>
            <person name="Raftis F."/>
            <person name="Sallet E."/>
            <person name="Schiex T."/>
            <person name="Thomas J."/>
            <person name="Vandecasteele C."/>
            <person name="Vares D."/>
            <person name="Vear F."/>
            <person name="Vautrin S."/>
            <person name="Crespi M."/>
            <person name="Mangin B."/>
            <person name="Burke J.M."/>
            <person name="Salse J."/>
            <person name="Munos S."/>
            <person name="Vincourt P."/>
            <person name="Rieseberg L.H."/>
            <person name="Langlade N.B."/>
        </authorList>
    </citation>
    <scope>NUCLEOTIDE SEQUENCE [LARGE SCALE GENOMIC DNA]</scope>
    <source>
        <strain evidence="4">cv. SF193</strain>
    </source>
</reference>
<name>A0A251VMB0_HELAN</name>
<feature type="compositionally biased region" description="Acidic residues" evidence="1">
    <location>
        <begin position="310"/>
        <end position="319"/>
    </location>
</feature>
<dbReference type="InParanoid" id="A0A251VMB0"/>
<dbReference type="Proteomes" id="UP000215914">
    <property type="component" value="Chromosome 1"/>
</dbReference>
<gene>
    <name evidence="3" type="ORF">HannXRQ_Chr01g0010531</name>
</gene>
<dbReference type="AlphaFoldDB" id="A0A251VMB0"/>
<feature type="region of interest" description="Disordered" evidence="1">
    <location>
        <begin position="287"/>
        <end position="328"/>
    </location>
</feature>
<evidence type="ECO:0000313" key="3">
    <source>
        <dbReference type="EMBL" id="OTG36708.1"/>
    </source>
</evidence>
<dbReference type="PANTHER" id="PTHR31099:SF41">
    <property type="entry name" value="TRANSPOSASE (PUTATIVE), GYPSY TYPE-RELATED"/>
    <property type="match status" value="1"/>
</dbReference>
<dbReference type="PANTHER" id="PTHR31099">
    <property type="entry name" value="OS06G0165300 PROTEIN"/>
    <property type="match status" value="1"/>
</dbReference>
<dbReference type="InterPro" id="IPR007321">
    <property type="entry name" value="Transposase_28"/>
</dbReference>
<feature type="domain" description="Transposase (putative) gypsy type" evidence="2">
    <location>
        <begin position="60"/>
        <end position="118"/>
    </location>
</feature>
<dbReference type="EMBL" id="CM007890">
    <property type="protein sequence ID" value="OTG36708.1"/>
    <property type="molecule type" value="Genomic_DNA"/>
</dbReference>
<keyword evidence="4" id="KW-1185">Reference proteome</keyword>
<organism evidence="3 4">
    <name type="scientific">Helianthus annuus</name>
    <name type="common">Common sunflower</name>
    <dbReference type="NCBI Taxonomy" id="4232"/>
    <lineage>
        <taxon>Eukaryota</taxon>
        <taxon>Viridiplantae</taxon>
        <taxon>Streptophyta</taxon>
        <taxon>Embryophyta</taxon>
        <taxon>Tracheophyta</taxon>
        <taxon>Spermatophyta</taxon>
        <taxon>Magnoliopsida</taxon>
        <taxon>eudicotyledons</taxon>
        <taxon>Gunneridae</taxon>
        <taxon>Pentapetalae</taxon>
        <taxon>asterids</taxon>
        <taxon>campanulids</taxon>
        <taxon>Asterales</taxon>
        <taxon>Asteraceae</taxon>
        <taxon>Asteroideae</taxon>
        <taxon>Heliantheae alliance</taxon>
        <taxon>Heliantheae</taxon>
        <taxon>Helianthus</taxon>
    </lineage>
</organism>
<dbReference type="Pfam" id="PF04195">
    <property type="entry name" value="Transposase_28"/>
    <property type="match status" value="1"/>
</dbReference>
<sequence length="408" mass="45755">MGALKGLAKSFSRLTQEEVELFCMEYGIGTKFKPTAPACDVSIDKCPVGFVALYCRHFEFSNLRYPFSLFVLNLLEYYRVSFDQIHPKGMARVLHFEVLCRALGYDPSLLLFRRFFRLAKNGDWFTFEASKVDSGLISSMVTTLGTWKNRFFWVSDTIVPFKMVWRHPDAVLNEPEPLESELNDTFLKAIRECHSRVRPFPEHLLVLLGVSKLWEKANRDPVLMRDGMVMSALDFIKSDDTSDVVFGDVPVIPDENVVVKGAEQRFEGTGYVSVSNVKGFSKPLVPKTSTRRSTCRLKGAPQSTSTEPVELNDDVEESGDQGVEAGSEKEKKLVVHGKKASAKKVAATPIQCSSSMDVEGLDSDAVYVPGWLVKIDDSFKDAAVCEDALSHTNWISICCNHFQGERFV</sequence>